<name>A0A178A174_9BACI</name>
<keyword evidence="1" id="KW-0812">Transmembrane</keyword>
<dbReference type="RefSeq" id="WP_064467801.1">
    <property type="nucleotide sequence ID" value="NZ_LDJR01000028.1"/>
</dbReference>
<proteinExistence type="predicted"/>
<reference evidence="2 3" key="1">
    <citation type="submission" date="2015-05" db="EMBL/GenBank/DDBJ databases">
        <title>Comparison of genome.</title>
        <authorList>
            <person name="Zheng Z."/>
            <person name="Sun M."/>
        </authorList>
    </citation>
    <scope>NUCLEOTIDE SEQUENCE [LARGE SCALE GENOMIC DNA]</scope>
    <source>
        <strain evidence="2 3">G25-74</strain>
    </source>
</reference>
<evidence type="ECO:0000313" key="2">
    <source>
        <dbReference type="EMBL" id="OAK73936.1"/>
    </source>
</evidence>
<keyword evidence="1" id="KW-0472">Membrane</keyword>
<dbReference type="AlphaFoldDB" id="A0A178A174"/>
<comment type="caution">
    <text evidence="2">The sequence shown here is derived from an EMBL/GenBank/DDBJ whole genome shotgun (WGS) entry which is preliminary data.</text>
</comment>
<keyword evidence="3" id="KW-1185">Reference proteome</keyword>
<protein>
    <submittedName>
        <fullName evidence="2">Uncharacterized protein</fullName>
    </submittedName>
</protein>
<sequence length="70" mass="7997">MKKYFIIRILVVFLYIAVLWYGLTARTNTGYAVIIIGMLAGLGINYWNYRVNLKGTLENPPVGEKSKKTQ</sequence>
<dbReference type="OrthoDB" id="2925296at2"/>
<dbReference type="EMBL" id="LDJR01000028">
    <property type="protein sequence ID" value="OAK73936.1"/>
    <property type="molecule type" value="Genomic_DNA"/>
</dbReference>
<dbReference type="PATRIC" id="fig|217031.6.peg.1251"/>
<evidence type="ECO:0000256" key="1">
    <source>
        <dbReference type="SAM" id="Phobius"/>
    </source>
</evidence>
<evidence type="ECO:0000313" key="3">
    <source>
        <dbReference type="Proteomes" id="UP000077881"/>
    </source>
</evidence>
<dbReference type="STRING" id="217031.ABB05_05790"/>
<dbReference type="Proteomes" id="UP000077881">
    <property type="component" value="Unassembled WGS sequence"/>
</dbReference>
<organism evidence="2 3">
    <name type="scientific">Lederbergia galactosidilytica</name>
    <dbReference type="NCBI Taxonomy" id="217031"/>
    <lineage>
        <taxon>Bacteria</taxon>
        <taxon>Bacillati</taxon>
        <taxon>Bacillota</taxon>
        <taxon>Bacilli</taxon>
        <taxon>Bacillales</taxon>
        <taxon>Bacillaceae</taxon>
        <taxon>Lederbergia</taxon>
    </lineage>
</organism>
<gene>
    <name evidence="2" type="ORF">ABB05_05790</name>
</gene>
<keyword evidence="1" id="KW-1133">Transmembrane helix</keyword>
<feature type="transmembrane region" description="Helical" evidence="1">
    <location>
        <begin position="5"/>
        <end position="23"/>
    </location>
</feature>
<feature type="transmembrane region" description="Helical" evidence="1">
    <location>
        <begin position="29"/>
        <end position="47"/>
    </location>
</feature>
<accession>A0A178A174</accession>